<sequence>MGKKTKCKGRAKTKFSPMKKSDFFQDMETPPRENTKFAAESSCKFNEVADVFNEFKKVSLANSFGNFNSGDEIDCEVKDG</sequence>
<name>A0AAV3Q5P3_LITER</name>
<reference evidence="1 2" key="1">
    <citation type="submission" date="2024-01" db="EMBL/GenBank/DDBJ databases">
        <title>The complete chloroplast genome sequence of Lithospermum erythrorhizon: insights into the phylogenetic relationship among Boraginaceae species and the maternal lineages of purple gromwells.</title>
        <authorList>
            <person name="Okada T."/>
            <person name="Watanabe K."/>
        </authorList>
    </citation>
    <scope>NUCLEOTIDE SEQUENCE [LARGE SCALE GENOMIC DNA]</scope>
</reference>
<accession>A0AAV3Q5P3</accession>
<gene>
    <name evidence="1" type="ORF">LIER_38716</name>
</gene>
<dbReference type="EMBL" id="BAABME010019898">
    <property type="protein sequence ID" value="GAA0158711.1"/>
    <property type="molecule type" value="Genomic_DNA"/>
</dbReference>
<evidence type="ECO:0000313" key="1">
    <source>
        <dbReference type="EMBL" id="GAA0158711.1"/>
    </source>
</evidence>
<proteinExistence type="predicted"/>
<comment type="caution">
    <text evidence="1">The sequence shown here is derived from an EMBL/GenBank/DDBJ whole genome shotgun (WGS) entry which is preliminary data.</text>
</comment>
<organism evidence="1 2">
    <name type="scientific">Lithospermum erythrorhizon</name>
    <name type="common">Purple gromwell</name>
    <name type="synonym">Lithospermum officinale var. erythrorhizon</name>
    <dbReference type="NCBI Taxonomy" id="34254"/>
    <lineage>
        <taxon>Eukaryota</taxon>
        <taxon>Viridiplantae</taxon>
        <taxon>Streptophyta</taxon>
        <taxon>Embryophyta</taxon>
        <taxon>Tracheophyta</taxon>
        <taxon>Spermatophyta</taxon>
        <taxon>Magnoliopsida</taxon>
        <taxon>eudicotyledons</taxon>
        <taxon>Gunneridae</taxon>
        <taxon>Pentapetalae</taxon>
        <taxon>asterids</taxon>
        <taxon>lamiids</taxon>
        <taxon>Boraginales</taxon>
        <taxon>Boraginaceae</taxon>
        <taxon>Boraginoideae</taxon>
        <taxon>Lithospermeae</taxon>
        <taxon>Lithospermum</taxon>
    </lineage>
</organism>
<keyword evidence="2" id="KW-1185">Reference proteome</keyword>
<dbReference type="Proteomes" id="UP001454036">
    <property type="component" value="Unassembled WGS sequence"/>
</dbReference>
<evidence type="ECO:0000313" key="2">
    <source>
        <dbReference type="Proteomes" id="UP001454036"/>
    </source>
</evidence>
<dbReference type="AlphaFoldDB" id="A0AAV3Q5P3"/>
<protein>
    <submittedName>
        <fullName evidence="1">Uncharacterized protein</fullName>
    </submittedName>
</protein>